<accession>A0A246K5C1</accession>
<dbReference type="PANTHER" id="PTHR30244:SF34">
    <property type="entry name" value="DTDP-4-AMINO-4,6-DIDEOXYGALACTOSE TRANSAMINASE"/>
    <property type="match status" value="1"/>
</dbReference>
<dbReference type="GO" id="GO:0008483">
    <property type="term" value="F:transaminase activity"/>
    <property type="evidence" value="ECO:0007669"/>
    <property type="project" value="TreeGrafter"/>
</dbReference>
<dbReference type="PIRSF" id="PIRSF000390">
    <property type="entry name" value="PLP_StrS"/>
    <property type="match status" value="1"/>
</dbReference>
<evidence type="ECO:0000256" key="2">
    <source>
        <dbReference type="RuleBase" id="RU004508"/>
    </source>
</evidence>
<gene>
    <name evidence="3" type="ORF">CDQ91_01990</name>
</gene>
<evidence type="ECO:0000256" key="1">
    <source>
        <dbReference type="ARBA" id="ARBA00037999"/>
    </source>
</evidence>
<dbReference type="InterPro" id="IPR015424">
    <property type="entry name" value="PyrdxlP-dep_Trfase"/>
</dbReference>
<dbReference type="InterPro" id="IPR015421">
    <property type="entry name" value="PyrdxlP-dep_Trfase_major"/>
</dbReference>
<dbReference type="InterPro" id="IPR015422">
    <property type="entry name" value="PyrdxlP-dep_Trfase_small"/>
</dbReference>
<evidence type="ECO:0000313" key="4">
    <source>
        <dbReference type="Proteomes" id="UP000197097"/>
    </source>
</evidence>
<evidence type="ECO:0000313" key="3">
    <source>
        <dbReference type="EMBL" id="OWR01210.1"/>
    </source>
</evidence>
<dbReference type="GO" id="GO:0000271">
    <property type="term" value="P:polysaccharide biosynthetic process"/>
    <property type="evidence" value="ECO:0007669"/>
    <property type="project" value="TreeGrafter"/>
</dbReference>
<evidence type="ECO:0008006" key="5">
    <source>
        <dbReference type="Google" id="ProtNLM"/>
    </source>
</evidence>
<dbReference type="Proteomes" id="UP000197097">
    <property type="component" value="Unassembled WGS sequence"/>
</dbReference>
<dbReference type="Gene3D" id="3.90.1150.10">
    <property type="entry name" value="Aspartate Aminotransferase, domain 1"/>
    <property type="match status" value="1"/>
</dbReference>
<comment type="similarity">
    <text evidence="1 2">Belongs to the DegT/DnrJ/EryC1 family.</text>
</comment>
<dbReference type="Gene3D" id="3.40.640.10">
    <property type="entry name" value="Type I PLP-dependent aspartate aminotransferase-like (Major domain)"/>
    <property type="match status" value="1"/>
</dbReference>
<dbReference type="RefSeq" id="WP_088471019.1">
    <property type="nucleotide sequence ID" value="NZ_NISJ01000001.1"/>
</dbReference>
<dbReference type="OrthoDB" id="9768668at2"/>
<protein>
    <recommendedName>
        <fullName evidence="5">Aminotransferase DegT</fullName>
    </recommendedName>
</protein>
<name>A0A246K5C1_9SPHN</name>
<keyword evidence="2" id="KW-0663">Pyridoxal phosphate</keyword>
<sequence length="371" mass="38745">MAIPLFDCRVDGAAIAAMAPALVSGQLAAGSHVGALESEMSARHGGAPVVAVSDMTQAIELALRLSGVGPGDEVLTLSYNCLSSNSAIRHIGATAVWVDIDTATATMDVDDARSKVTAATRALIVYHVAGYPADTAALRRLCDEAGLTLIEDANNALGARLPGGAGAGSIGDFAIFSFYANRQVNAIEGAALLCRDKDAAAAARKLRRFGIDQGRFRDPLGEIDPQADISEIGFAATLPNVNAALARHNLAQLDTRQRAIRANVEAITLALAGVPGVAAVQPLSGATPAFWAMLLLCEARDDMLKALKEQGVGCSKLHQPNHVYSGFASRAGALPGTEWFMDRVLAVPVGWWVGSAERRRIVDTISGARRA</sequence>
<reference evidence="3 4" key="1">
    <citation type="journal article" date="2002" name="Int. J. Syst. Evol. Microbiol.">
        <title>Sphingopyxis witflariensis sp. nov., isolated from activated sludge.</title>
        <authorList>
            <person name="Kampfer P."/>
            <person name="Witzenberger R."/>
            <person name="Denner E.B."/>
            <person name="Busse H.J."/>
            <person name="Neef A."/>
        </authorList>
    </citation>
    <scope>NUCLEOTIDE SEQUENCE [LARGE SCALE GENOMIC DNA]</scope>
    <source>
        <strain evidence="3 4">DSM 14551</strain>
    </source>
</reference>
<dbReference type="Pfam" id="PF01041">
    <property type="entry name" value="DegT_DnrJ_EryC1"/>
    <property type="match status" value="1"/>
</dbReference>
<dbReference type="EMBL" id="NISJ01000001">
    <property type="protein sequence ID" value="OWR01210.1"/>
    <property type="molecule type" value="Genomic_DNA"/>
</dbReference>
<proteinExistence type="inferred from homology"/>
<keyword evidence="4" id="KW-1185">Reference proteome</keyword>
<dbReference type="GO" id="GO:0030170">
    <property type="term" value="F:pyridoxal phosphate binding"/>
    <property type="evidence" value="ECO:0007669"/>
    <property type="project" value="TreeGrafter"/>
</dbReference>
<organism evidence="3 4">
    <name type="scientific">Sphingopyxis witflariensis</name>
    <dbReference type="NCBI Taxonomy" id="173675"/>
    <lineage>
        <taxon>Bacteria</taxon>
        <taxon>Pseudomonadati</taxon>
        <taxon>Pseudomonadota</taxon>
        <taxon>Alphaproteobacteria</taxon>
        <taxon>Sphingomonadales</taxon>
        <taxon>Sphingomonadaceae</taxon>
        <taxon>Sphingopyxis</taxon>
    </lineage>
</organism>
<dbReference type="AlphaFoldDB" id="A0A246K5C1"/>
<dbReference type="PANTHER" id="PTHR30244">
    <property type="entry name" value="TRANSAMINASE"/>
    <property type="match status" value="1"/>
</dbReference>
<dbReference type="InterPro" id="IPR000653">
    <property type="entry name" value="DegT/StrS_aminotransferase"/>
</dbReference>
<dbReference type="SUPFAM" id="SSF53383">
    <property type="entry name" value="PLP-dependent transferases"/>
    <property type="match status" value="1"/>
</dbReference>
<comment type="caution">
    <text evidence="3">The sequence shown here is derived from an EMBL/GenBank/DDBJ whole genome shotgun (WGS) entry which is preliminary data.</text>
</comment>